<feature type="transmembrane region" description="Helical" evidence="5">
    <location>
        <begin position="437"/>
        <end position="462"/>
    </location>
</feature>
<feature type="transmembrane region" description="Helical" evidence="5">
    <location>
        <begin position="128"/>
        <end position="153"/>
    </location>
</feature>
<feature type="transmembrane region" description="Helical" evidence="5">
    <location>
        <begin position="409"/>
        <end position="430"/>
    </location>
</feature>
<feature type="transmembrane region" description="Helical" evidence="5">
    <location>
        <begin position="681"/>
        <end position="698"/>
    </location>
</feature>
<dbReference type="OrthoDB" id="2985014at2759"/>
<reference evidence="7" key="1">
    <citation type="submission" date="2021-12" db="EMBL/GenBank/DDBJ databases">
        <authorList>
            <person name="King R."/>
        </authorList>
    </citation>
    <scope>NUCLEOTIDE SEQUENCE</scope>
</reference>
<dbReference type="AlphaFoldDB" id="A0A9P0ARG9"/>
<keyword evidence="2 5" id="KW-0812">Transmembrane</keyword>
<evidence type="ECO:0000256" key="1">
    <source>
        <dbReference type="ARBA" id="ARBA00004141"/>
    </source>
</evidence>
<feature type="transmembrane region" description="Helical" evidence="5">
    <location>
        <begin position="68"/>
        <end position="88"/>
    </location>
</feature>
<evidence type="ECO:0000256" key="5">
    <source>
        <dbReference type="SAM" id="Phobius"/>
    </source>
</evidence>
<feature type="transmembrane region" description="Helical" evidence="5">
    <location>
        <begin position="710"/>
        <end position="729"/>
    </location>
</feature>
<feature type="transmembrane region" description="Helical" evidence="5">
    <location>
        <begin position="377"/>
        <end position="397"/>
    </location>
</feature>
<feature type="transmembrane region" description="Helical" evidence="5">
    <location>
        <begin position="530"/>
        <end position="549"/>
    </location>
</feature>
<feature type="transmembrane region" description="Helical" evidence="5">
    <location>
        <begin position="159"/>
        <end position="180"/>
    </location>
</feature>
<dbReference type="GO" id="GO:0016020">
    <property type="term" value="C:membrane"/>
    <property type="evidence" value="ECO:0007669"/>
    <property type="project" value="UniProtKB-SubCell"/>
</dbReference>
<feature type="domain" description="Major facilitator superfamily (MFS) profile" evidence="6">
    <location>
        <begin position="1"/>
        <end position="492"/>
    </location>
</feature>
<dbReference type="PANTHER" id="PTHR11662">
    <property type="entry name" value="SOLUTE CARRIER FAMILY 17"/>
    <property type="match status" value="1"/>
</dbReference>
<dbReference type="GO" id="GO:0022857">
    <property type="term" value="F:transmembrane transporter activity"/>
    <property type="evidence" value="ECO:0007669"/>
    <property type="project" value="InterPro"/>
</dbReference>
<dbReference type="EMBL" id="OV121132">
    <property type="protein sequence ID" value="CAH0545926.1"/>
    <property type="molecule type" value="Genomic_DNA"/>
</dbReference>
<dbReference type="Proteomes" id="UP001154078">
    <property type="component" value="Chromosome 1"/>
</dbReference>
<evidence type="ECO:0000313" key="7">
    <source>
        <dbReference type="EMBL" id="CAH0545926.1"/>
    </source>
</evidence>
<gene>
    <name evidence="7" type="ORF">MELIAE_LOCUS201</name>
</gene>
<dbReference type="PANTHER" id="PTHR11662:SF457">
    <property type="entry name" value="MAJOR FACILITATOR SUPERFAMILY TRANSPORTER 3"/>
    <property type="match status" value="1"/>
</dbReference>
<dbReference type="Gene3D" id="1.20.1250.20">
    <property type="entry name" value="MFS general substrate transporter like domains"/>
    <property type="match status" value="3"/>
</dbReference>
<keyword evidence="4 5" id="KW-0472">Membrane</keyword>
<keyword evidence="8" id="KW-1185">Reference proteome</keyword>
<evidence type="ECO:0000256" key="4">
    <source>
        <dbReference type="ARBA" id="ARBA00023136"/>
    </source>
</evidence>
<evidence type="ECO:0000313" key="8">
    <source>
        <dbReference type="Proteomes" id="UP001154078"/>
    </source>
</evidence>
<feature type="transmembrane region" description="Helical" evidence="5">
    <location>
        <begin position="346"/>
        <end position="365"/>
    </location>
</feature>
<dbReference type="InterPro" id="IPR011701">
    <property type="entry name" value="MFS"/>
</dbReference>
<feature type="transmembrane region" description="Helical" evidence="5">
    <location>
        <begin position="640"/>
        <end position="660"/>
    </location>
</feature>
<feature type="transmembrane region" description="Helical" evidence="5">
    <location>
        <begin position="615"/>
        <end position="634"/>
    </location>
</feature>
<protein>
    <recommendedName>
        <fullName evidence="6">Major facilitator superfamily (MFS) profile domain-containing protein</fullName>
    </recommendedName>
</protein>
<feature type="transmembrane region" description="Helical" evidence="5">
    <location>
        <begin position="569"/>
        <end position="594"/>
    </location>
</feature>
<organism evidence="7 8">
    <name type="scientific">Brassicogethes aeneus</name>
    <name type="common">Rape pollen beetle</name>
    <name type="synonym">Meligethes aeneus</name>
    <dbReference type="NCBI Taxonomy" id="1431903"/>
    <lineage>
        <taxon>Eukaryota</taxon>
        <taxon>Metazoa</taxon>
        <taxon>Ecdysozoa</taxon>
        <taxon>Arthropoda</taxon>
        <taxon>Hexapoda</taxon>
        <taxon>Insecta</taxon>
        <taxon>Pterygota</taxon>
        <taxon>Neoptera</taxon>
        <taxon>Endopterygota</taxon>
        <taxon>Coleoptera</taxon>
        <taxon>Polyphaga</taxon>
        <taxon>Cucujiformia</taxon>
        <taxon>Nitidulidae</taxon>
        <taxon>Meligethinae</taxon>
        <taxon>Brassicogethes</taxon>
    </lineage>
</organism>
<dbReference type="SUPFAM" id="SSF103473">
    <property type="entry name" value="MFS general substrate transporter"/>
    <property type="match status" value="2"/>
</dbReference>
<dbReference type="PROSITE" id="PS50850">
    <property type="entry name" value="MFS"/>
    <property type="match status" value="1"/>
</dbReference>
<dbReference type="GO" id="GO:0006820">
    <property type="term" value="P:monoatomic anion transport"/>
    <property type="evidence" value="ECO:0007669"/>
    <property type="project" value="TreeGrafter"/>
</dbReference>
<dbReference type="InterPro" id="IPR020846">
    <property type="entry name" value="MFS_dom"/>
</dbReference>
<comment type="subcellular location">
    <subcellularLocation>
        <location evidence="1">Membrane</location>
        <topology evidence="1">Multi-pass membrane protein</topology>
    </subcellularLocation>
</comment>
<dbReference type="Pfam" id="PF07690">
    <property type="entry name" value="MFS_1"/>
    <property type="match status" value="2"/>
</dbReference>
<accession>A0A9P0ARG9</accession>
<keyword evidence="3 5" id="KW-1133">Transmembrane helix</keyword>
<evidence type="ECO:0000256" key="2">
    <source>
        <dbReference type="ARBA" id="ARBA00022692"/>
    </source>
</evidence>
<sequence length="745" mass="84134">MVNHTGIIQDKNMNCSACVSPKYACEEDDGPFKWSTLIQGIILSANLVGFLAIQYPGERWIQRRSPKWVFSFAVLTNIFCVYMTPLVAKNSLVGLILLRILSGIGGGVVFPIAHVLILNWAPSDELFVLMNIVQSGTLVGGVLFTWLSGGIIYYLTWEYVFYIEGTLAVIWLILWLIFAADSPVKARFISELEREYLSLTVPTIRSRQLTMREVHEYRKTPWKIVLSSPPYLAILFAQIFSEWSWTLLQLDLPTYINYHLGFHIVNNAFLTSIPFISIVAVRVLIAILTSFGVSIIYGLKVNFHLVLINMVNHTGIIQDKNMNCSACVSPKYACEEDDGPFKWSTLIQGIILSANLVGFLAIQYPGERWIQRRSPKWVFSFAVLTNIFCVYMTPLVAKNSLVGLILLRILSGIGGGVVFPIAHVLILNWAPSDELFVLMNIVQSGTLVGGVLFTWLSGGIIYYLTWEYVFYIEGTLAVIWLILWLIFAADSPVKARFISELEREYLSLTVPTIRSRQLTMREVHEYRKTPWKIVLSSPPYLAILFAQIFSEWSWTLLQLDLPTYINYHLGFHIVNNAFLTSIPFICMFIFGIIFNNAIQKCISKQKIKVVTARKVATSIASLIPMCCFLALGFIDCKKWYINMALISIAMAAMAAMYSGFISNHFDIAPLFGGTLLNVSKSVAAFCALEVPILVGYLITDDYSIKSWRIVFWVASVLHFLQFLVFVAFASGDIQAWNNLGQEDEM</sequence>
<evidence type="ECO:0000259" key="6">
    <source>
        <dbReference type="PROSITE" id="PS50850"/>
    </source>
</evidence>
<dbReference type="InterPro" id="IPR036259">
    <property type="entry name" value="MFS_trans_sf"/>
</dbReference>
<name>A0A9P0ARG9_BRAAE</name>
<feature type="transmembrane region" description="Helical" evidence="5">
    <location>
        <begin position="37"/>
        <end position="56"/>
    </location>
</feature>
<feature type="transmembrane region" description="Helical" evidence="5">
    <location>
        <begin position="468"/>
        <end position="489"/>
    </location>
</feature>
<proteinExistence type="predicted"/>
<feature type="transmembrane region" description="Helical" evidence="5">
    <location>
        <begin position="100"/>
        <end position="121"/>
    </location>
</feature>
<dbReference type="InterPro" id="IPR050382">
    <property type="entry name" value="MFS_Na/Anion_cotransporter"/>
</dbReference>
<dbReference type="FunFam" id="1.20.1250.20:FF:000532">
    <property type="entry name" value="SLC (SoLute Carrier) homolog"/>
    <property type="match status" value="1"/>
</dbReference>
<feature type="transmembrane region" description="Helical" evidence="5">
    <location>
        <begin position="279"/>
        <end position="299"/>
    </location>
</feature>
<evidence type="ECO:0000256" key="3">
    <source>
        <dbReference type="ARBA" id="ARBA00022989"/>
    </source>
</evidence>